<evidence type="ECO:0000313" key="1">
    <source>
        <dbReference type="EMBL" id="AKN39610.1"/>
    </source>
</evidence>
<reference evidence="1" key="1">
    <citation type="journal article" date="2015" name="MBio">
        <title>Eco-Evolutionary Dynamics of Episomes among Ecologically Cohesive Bacterial Populations.</title>
        <authorList>
            <person name="Xue H."/>
            <person name="Cordero O.X."/>
            <person name="Camas F.M."/>
            <person name="Trimble W."/>
            <person name="Meyer F."/>
            <person name="Guglielmini J."/>
            <person name="Rocha E.P."/>
            <person name="Polz M.F."/>
        </authorList>
    </citation>
    <scope>NUCLEOTIDE SEQUENCE</scope>
    <source>
        <strain evidence="1">1F_255</strain>
    </source>
</reference>
<protein>
    <submittedName>
        <fullName evidence="1">Uncharacterized protein</fullName>
    </submittedName>
</protein>
<name>A0A0H3ZTL4_9VIBR</name>
<dbReference type="EMBL" id="KP795653">
    <property type="protein sequence ID" value="AKN39610.1"/>
    <property type="molecule type" value="Genomic_DNA"/>
</dbReference>
<organism evidence="1">
    <name type="scientific">Vibrio crassostreae</name>
    <dbReference type="NCBI Taxonomy" id="246167"/>
    <lineage>
        <taxon>Bacteria</taxon>
        <taxon>Pseudomonadati</taxon>
        <taxon>Pseudomonadota</taxon>
        <taxon>Gammaproteobacteria</taxon>
        <taxon>Vibrionales</taxon>
        <taxon>Vibrionaceae</taxon>
        <taxon>Vibrio</taxon>
    </lineage>
</organism>
<dbReference type="AlphaFoldDB" id="A0A0H3ZTL4"/>
<sequence>MESPGAQKDPFNSEPHQFNRYVTRVRTKIREAGFTNPAYENKLSGIADKHPEHSDRINGILALNYYSAKAELKVFIQEVKDTESTDLKAKRKNLSERLTKQCLNEIDPKILSHLVRSEDEHKEKNSLAAERVERYQDADLDRVSDCKDIVSLIPELLTTSTAGDGWQKEWLWVWLSLRAVEVMKCSTCLHLRQKPEERSRLLGLQRKKQVSMSESQ</sequence>
<proteinExistence type="predicted"/>
<accession>A0A0H3ZTL4</accession>